<proteinExistence type="evidence at protein level"/>
<accession>Q9PRU1</accession>
<reference key="1">
    <citation type="journal article" date="1995" name="Science">
        <title>Sodefrin: a female-attracting peptide pheromone in newt cloacal glands.</title>
        <authorList>
            <person name="Kikuyama S."/>
            <person name="Toyoda F."/>
            <person name="Ohmiya Y."/>
            <person name="Matsuda K."/>
            <person name="Tanaka S."/>
            <person name="Hayashi H."/>
        </authorList>
    </citation>
    <scope>PROTEIN SEQUENCE</scope>
</reference>
<keyword id="KW-0903">Direct protein sequencing</keyword>
<protein>
    <submittedName>
        <fullName>SODEFRIN=FEMALE attractant pheromone</fullName>
    </submittedName>
</protein>
<name>Q9PRU1_CYNPY</name>
<organism>
    <name type="scientific">Cynops pyrrhogaster</name>
    <name type="common">Japanese fire-bellied newt</name>
    <name type="synonym">Molge pyrrhogaster</name>
    <dbReference type="NCBI Taxonomy" id="8330"/>
    <lineage>
        <taxon>Eukaryota</taxon>
        <taxon>Metazoa</taxon>
        <taxon>Chordata</taxon>
        <taxon>Craniata</taxon>
        <taxon>Vertebrata</taxon>
        <taxon>Euteleostomi</taxon>
        <taxon>Amphibia</taxon>
        <taxon>Batrachia</taxon>
        <taxon>Caudata</taxon>
        <taxon>Salamandroidea</taxon>
        <taxon>Salamandridae</taxon>
        <taxon>Pleurodelinae</taxon>
        <taxon>Cynops</taxon>
    </lineage>
</organism>
<sequence length="10" mass="1071">SIPSKDALLK</sequence>